<dbReference type="GO" id="GO:0015205">
    <property type="term" value="F:nucleobase transmembrane transporter activity"/>
    <property type="evidence" value="ECO:0007669"/>
    <property type="project" value="TreeGrafter"/>
</dbReference>
<keyword evidence="9" id="KW-1185">Reference proteome</keyword>
<dbReference type="InterPro" id="IPR036259">
    <property type="entry name" value="MFS_trans_sf"/>
</dbReference>
<evidence type="ECO:0008006" key="10">
    <source>
        <dbReference type="Google" id="ProtNLM"/>
    </source>
</evidence>
<dbReference type="Pfam" id="PF01733">
    <property type="entry name" value="Nucleoside_tran"/>
    <property type="match status" value="2"/>
</dbReference>
<feature type="transmembrane region" description="Helical" evidence="7">
    <location>
        <begin position="46"/>
        <end position="69"/>
    </location>
</feature>
<feature type="transmembrane region" description="Helical" evidence="7">
    <location>
        <begin position="118"/>
        <end position="138"/>
    </location>
</feature>
<dbReference type="GO" id="GO:0034257">
    <property type="term" value="F:nicotinamide riboside transmembrane transporter activity"/>
    <property type="evidence" value="ECO:0007669"/>
    <property type="project" value="TreeGrafter"/>
</dbReference>
<feature type="transmembrane region" description="Helical" evidence="7">
    <location>
        <begin position="224"/>
        <end position="246"/>
    </location>
</feature>
<keyword evidence="6 7" id="KW-0472">Membrane</keyword>
<dbReference type="InterPro" id="IPR002259">
    <property type="entry name" value="Eqnu_transpt"/>
</dbReference>
<comment type="caution">
    <text evidence="8">The sequence shown here is derived from an EMBL/GenBank/DDBJ whole genome shotgun (WGS) entry which is preliminary data.</text>
</comment>
<name>A0A1E3BQE6_ASPCR</name>
<reference evidence="8 9" key="1">
    <citation type="journal article" date="2016" name="BMC Genomics">
        <title>Comparative genomic and transcriptomic analyses of the Fuzhuan brick tea-fermentation fungus Aspergillus cristatus.</title>
        <authorList>
            <person name="Ge Y."/>
            <person name="Wang Y."/>
            <person name="Liu Y."/>
            <person name="Tan Y."/>
            <person name="Ren X."/>
            <person name="Zhang X."/>
            <person name="Hyde K.D."/>
            <person name="Liu Y."/>
            <person name="Liu Z."/>
        </authorList>
    </citation>
    <scope>NUCLEOTIDE SEQUENCE [LARGE SCALE GENOMIC DNA]</scope>
    <source>
        <strain evidence="8 9">GZAAS20.1005</strain>
    </source>
</reference>
<feature type="transmembrane region" description="Helical" evidence="7">
    <location>
        <begin position="89"/>
        <end position="106"/>
    </location>
</feature>
<evidence type="ECO:0000256" key="1">
    <source>
        <dbReference type="ARBA" id="ARBA00004141"/>
    </source>
</evidence>
<evidence type="ECO:0000256" key="4">
    <source>
        <dbReference type="ARBA" id="ARBA00022692"/>
    </source>
</evidence>
<accession>A0A1E3BQE6</accession>
<sequence>MDHIRRWLQPDPPASYQPVEDAGEMHDAEDQSLLSRSSCVPPFSKVEYGISFILGVSMLWAWNMFLAAAPYFRHRLQSDDWAATHYQPAILSVSTLTNLATAFTLAKVQKGASYPRRIVLSLLINITVFTILAFSTILLEDVAVGTYFKFLMVMVFGASLATGINQNGVYAYVSGLGREEYTQAIMAGQGVAGVLPSAVQILTQLAKPGPSGDSDAPQGSTKSAFIYFITATLVSSSALFAFLYLVKQSSGRVSMLPADDDGSILSEHVDRKTVGLWDLFKKLRWNALAVFSVYMITMMAPVYTVMIESVHNDADRSRLFEPSVFIPFAFLIWNSADLIGRMIVLVPHLSLAHRPLILFVCAVSRLVFIPLYLLCNIHGRGAVVQSDFFYLFIVQLLFGITNGYLGSNCMMGTNYWVLPEEREPAGGFMSMMLVGGLTAGSLLSFLAAG</sequence>
<dbReference type="STRING" id="573508.A0A1E3BQE6"/>
<feature type="transmembrane region" description="Helical" evidence="7">
    <location>
        <begin position="387"/>
        <end position="405"/>
    </location>
</feature>
<evidence type="ECO:0000256" key="7">
    <source>
        <dbReference type="SAM" id="Phobius"/>
    </source>
</evidence>
<dbReference type="PANTHER" id="PTHR10332">
    <property type="entry name" value="EQUILIBRATIVE NUCLEOSIDE TRANSPORTER"/>
    <property type="match status" value="1"/>
</dbReference>
<dbReference type="SUPFAM" id="SSF103473">
    <property type="entry name" value="MFS general substrate transporter"/>
    <property type="match status" value="1"/>
</dbReference>
<comment type="similarity">
    <text evidence="2">Belongs to the SLC29A/ENT transporter (TC 2.A.57) family.</text>
</comment>
<dbReference type="Proteomes" id="UP000094569">
    <property type="component" value="Unassembled WGS sequence"/>
</dbReference>
<keyword evidence="4 7" id="KW-0812">Transmembrane</keyword>
<keyword evidence="5 7" id="KW-1133">Transmembrane helix</keyword>
<keyword evidence="3" id="KW-0813">Transport</keyword>
<evidence type="ECO:0000256" key="3">
    <source>
        <dbReference type="ARBA" id="ARBA00022448"/>
    </source>
</evidence>
<dbReference type="GO" id="GO:0005886">
    <property type="term" value="C:plasma membrane"/>
    <property type="evidence" value="ECO:0007669"/>
    <property type="project" value="TreeGrafter"/>
</dbReference>
<evidence type="ECO:0000313" key="9">
    <source>
        <dbReference type="Proteomes" id="UP000094569"/>
    </source>
</evidence>
<dbReference type="GO" id="GO:0000329">
    <property type="term" value="C:fungal-type vacuole membrane"/>
    <property type="evidence" value="ECO:0007669"/>
    <property type="project" value="TreeGrafter"/>
</dbReference>
<feature type="transmembrane region" description="Helical" evidence="7">
    <location>
        <begin position="356"/>
        <end position="375"/>
    </location>
</feature>
<dbReference type="VEuPathDB" id="FungiDB:SI65_00737"/>
<dbReference type="EMBL" id="JXNT01000001">
    <property type="protein sequence ID" value="ODM23148.1"/>
    <property type="molecule type" value="Genomic_DNA"/>
</dbReference>
<protein>
    <recommendedName>
        <fullName evidence="10">Nucleoside transporter FUN26</fullName>
    </recommendedName>
</protein>
<dbReference type="PIRSF" id="PIRSF016379">
    <property type="entry name" value="ENT"/>
    <property type="match status" value="1"/>
</dbReference>
<evidence type="ECO:0000256" key="6">
    <source>
        <dbReference type="ARBA" id="ARBA00023136"/>
    </source>
</evidence>
<evidence type="ECO:0000313" key="8">
    <source>
        <dbReference type="EMBL" id="ODM23148.1"/>
    </source>
</evidence>
<proteinExistence type="inferred from homology"/>
<gene>
    <name evidence="8" type="ORF">SI65_00737</name>
</gene>
<comment type="subcellular location">
    <subcellularLocation>
        <location evidence="1">Membrane</location>
        <topology evidence="1">Multi-pass membrane protein</topology>
    </subcellularLocation>
</comment>
<dbReference type="AlphaFoldDB" id="A0A1E3BQE6"/>
<dbReference type="PANTHER" id="PTHR10332:SF88">
    <property type="entry name" value="EQUILIBRATIVE NUCLEOSIDE TRANSPORTER 1, ISOFORM A"/>
    <property type="match status" value="1"/>
</dbReference>
<dbReference type="OrthoDB" id="46396at2759"/>
<feature type="transmembrane region" description="Helical" evidence="7">
    <location>
        <begin position="425"/>
        <end position="448"/>
    </location>
</feature>
<dbReference type="PRINTS" id="PR01130">
    <property type="entry name" value="DERENTRNSPRT"/>
</dbReference>
<evidence type="ECO:0000256" key="5">
    <source>
        <dbReference type="ARBA" id="ARBA00022989"/>
    </source>
</evidence>
<organism evidence="8 9">
    <name type="scientific">Aspergillus cristatus</name>
    <name type="common">Chinese Fuzhuan brick tea-fermentation fungus</name>
    <name type="synonym">Eurotium cristatum</name>
    <dbReference type="NCBI Taxonomy" id="573508"/>
    <lineage>
        <taxon>Eukaryota</taxon>
        <taxon>Fungi</taxon>
        <taxon>Dikarya</taxon>
        <taxon>Ascomycota</taxon>
        <taxon>Pezizomycotina</taxon>
        <taxon>Eurotiomycetes</taxon>
        <taxon>Eurotiomycetidae</taxon>
        <taxon>Eurotiales</taxon>
        <taxon>Aspergillaceae</taxon>
        <taxon>Aspergillus</taxon>
        <taxon>Aspergillus subgen. Aspergillus</taxon>
    </lineage>
</organism>
<evidence type="ECO:0000256" key="2">
    <source>
        <dbReference type="ARBA" id="ARBA00007965"/>
    </source>
</evidence>
<feature type="transmembrane region" description="Helical" evidence="7">
    <location>
        <begin position="150"/>
        <end position="173"/>
    </location>
</feature>
<feature type="transmembrane region" description="Helical" evidence="7">
    <location>
        <begin position="285"/>
        <end position="307"/>
    </location>
</feature>